<gene>
    <name evidence="2" type="ORF">HOLleu_15334</name>
</gene>
<sequence>MLSFLADRSCGIKHSSVLSSAEVTRRTYSLELSKTKDVQRVHASSVNTLDLDPVESRYLLSGGGDGVVAIYDVQSKPVVKEWTCQYLCGVGRSNQFVHKRSVETVQWYPHDTGIFLTSSMDGKLKVWDTNALIPAEEFVIDKAVYSHHISPVATQHCLIAGKILIQGL</sequence>
<reference evidence="2" key="1">
    <citation type="submission" date="2021-10" db="EMBL/GenBank/DDBJ databases">
        <title>Tropical sea cucumber genome reveals ecological adaptation and Cuvierian tubules defense mechanism.</title>
        <authorList>
            <person name="Chen T."/>
        </authorList>
    </citation>
    <scope>NUCLEOTIDE SEQUENCE</scope>
    <source>
        <strain evidence="2">Nanhai2018</strain>
        <tissue evidence="2">Muscle</tissue>
    </source>
</reference>
<dbReference type="EMBL" id="JAIZAY010000006">
    <property type="protein sequence ID" value="KAJ8040897.1"/>
    <property type="molecule type" value="Genomic_DNA"/>
</dbReference>
<dbReference type="GO" id="GO:0043161">
    <property type="term" value="P:proteasome-mediated ubiquitin-dependent protein catabolic process"/>
    <property type="evidence" value="ECO:0007669"/>
    <property type="project" value="TreeGrafter"/>
</dbReference>
<evidence type="ECO:0000313" key="2">
    <source>
        <dbReference type="EMBL" id="KAJ8040897.1"/>
    </source>
</evidence>
<dbReference type="Gene3D" id="2.130.10.10">
    <property type="entry name" value="YVTN repeat-like/Quinoprotein amine dehydrogenase"/>
    <property type="match status" value="1"/>
</dbReference>
<feature type="repeat" description="WD" evidence="1">
    <location>
        <begin position="39"/>
        <end position="81"/>
    </location>
</feature>
<dbReference type="PANTHER" id="PTHR46202">
    <property type="entry name" value="DNA EXCISION REPAIR PROTEIN ERCC-8"/>
    <property type="match status" value="1"/>
</dbReference>
<dbReference type="InterPro" id="IPR042238">
    <property type="entry name" value="Rad28/ERCC8/Ckn1/ATCSA-1"/>
</dbReference>
<evidence type="ECO:0000313" key="3">
    <source>
        <dbReference type="Proteomes" id="UP001152320"/>
    </source>
</evidence>
<proteinExistence type="predicted"/>
<keyword evidence="1" id="KW-0853">WD repeat</keyword>
<dbReference type="InterPro" id="IPR001680">
    <property type="entry name" value="WD40_rpt"/>
</dbReference>
<dbReference type="InterPro" id="IPR015943">
    <property type="entry name" value="WD40/YVTN_repeat-like_dom_sf"/>
</dbReference>
<dbReference type="Proteomes" id="UP001152320">
    <property type="component" value="Chromosome 6"/>
</dbReference>
<dbReference type="PROSITE" id="PS50082">
    <property type="entry name" value="WD_REPEATS_2"/>
    <property type="match status" value="2"/>
</dbReference>
<dbReference type="PANTHER" id="PTHR46202:SF1">
    <property type="entry name" value="DNA EXCISION REPAIR PROTEIN ERCC-8"/>
    <property type="match status" value="1"/>
</dbReference>
<dbReference type="Pfam" id="PF00400">
    <property type="entry name" value="WD40"/>
    <property type="match status" value="2"/>
</dbReference>
<feature type="repeat" description="WD" evidence="1">
    <location>
        <begin position="95"/>
        <end position="128"/>
    </location>
</feature>
<dbReference type="PROSITE" id="PS50294">
    <property type="entry name" value="WD_REPEATS_REGION"/>
    <property type="match status" value="1"/>
</dbReference>
<dbReference type="GO" id="GO:0006283">
    <property type="term" value="P:transcription-coupled nucleotide-excision repair"/>
    <property type="evidence" value="ECO:0007669"/>
    <property type="project" value="InterPro"/>
</dbReference>
<name>A0A9Q1C9M4_HOLLE</name>
<protein>
    <submittedName>
        <fullName evidence="2">DNA excision repair protein ERCC-8</fullName>
    </submittedName>
</protein>
<dbReference type="GO" id="GO:0000109">
    <property type="term" value="C:nucleotide-excision repair complex"/>
    <property type="evidence" value="ECO:0007669"/>
    <property type="project" value="TreeGrafter"/>
</dbReference>
<accession>A0A9Q1C9M4</accession>
<comment type="caution">
    <text evidence="2">The sequence shown here is derived from an EMBL/GenBank/DDBJ whole genome shotgun (WGS) entry which is preliminary data.</text>
</comment>
<organism evidence="2 3">
    <name type="scientific">Holothuria leucospilota</name>
    <name type="common">Black long sea cucumber</name>
    <name type="synonym">Mertensiothuria leucospilota</name>
    <dbReference type="NCBI Taxonomy" id="206669"/>
    <lineage>
        <taxon>Eukaryota</taxon>
        <taxon>Metazoa</taxon>
        <taxon>Echinodermata</taxon>
        <taxon>Eleutherozoa</taxon>
        <taxon>Echinozoa</taxon>
        <taxon>Holothuroidea</taxon>
        <taxon>Aspidochirotacea</taxon>
        <taxon>Aspidochirotida</taxon>
        <taxon>Holothuriidae</taxon>
        <taxon>Holothuria</taxon>
    </lineage>
</organism>
<dbReference type="GO" id="GO:0031464">
    <property type="term" value="C:Cul4A-RING E3 ubiquitin ligase complex"/>
    <property type="evidence" value="ECO:0007669"/>
    <property type="project" value="TreeGrafter"/>
</dbReference>
<dbReference type="SUPFAM" id="SSF50978">
    <property type="entry name" value="WD40 repeat-like"/>
    <property type="match status" value="1"/>
</dbReference>
<dbReference type="GO" id="GO:0000209">
    <property type="term" value="P:protein polyubiquitination"/>
    <property type="evidence" value="ECO:0007669"/>
    <property type="project" value="TreeGrafter"/>
</dbReference>
<dbReference type="SMART" id="SM00320">
    <property type="entry name" value="WD40"/>
    <property type="match status" value="2"/>
</dbReference>
<dbReference type="OrthoDB" id="361494at2759"/>
<evidence type="ECO:0000256" key="1">
    <source>
        <dbReference type="PROSITE-ProRule" id="PRU00221"/>
    </source>
</evidence>
<dbReference type="InterPro" id="IPR036322">
    <property type="entry name" value="WD40_repeat_dom_sf"/>
</dbReference>
<keyword evidence="3" id="KW-1185">Reference proteome</keyword>
<dbReference type="AlphaFoldDB" id="A0A9Q1C9M4"/>